<keyword evidence="2" id="KW-0012">Acyltransferase</keyword>
<dbReference type="GO" id="GO:0016747">
    <property type="term" value="F:acyltransferase activity, transferring groups other than amino-acyl groups"/>
    <property type="evidence" value="ECO:0007669"/>
    <property type="project" value="UniProtKB-ARBA"/>
</dbReference>
<name>A0A103Y801_CYNCS</name>
<dbReference type="Proteomes" id="UP000243975">
    <property type="component" value="Unassembled WGS sequence"/>
</dbReference>
<sequence length="67" mass="7616">MPMTAMGVAGTPKLKFYEMDFGWGKPRKHETISINYSDFISLSACKESNEDMETFVPIFEKGLEAYV</sequence>
<dbReference type="EMBL" id="LEKV01002296">
    <property type="protein sequence ID" value="KVI04206.1"/>
    <property type="molecule type" value="Genomic_DNA"/>
</dbReference>
<dbReference type="OMA" id="PWNCEIV"/>
<evidence type="ECO:0000313" key="3">
    <source>
        <dbReference type="EMBL" id="KVI04206.1"/>
    </source>
</evidence>
<dbReference type="AlphaFoldDB" id="A0A103Y801"/>
<dbReference type="Gene3D" id="3.30.559.10">
    <property type="entry name" value="Chloramphenicol acetyltransferase-like domain"/>
    <property type="match status" value="1"/>
</dbReference>
<evidence type="ECO:0000256" key="1">
    <source>
        <dbReference type="ARBA" id="ARBA00022679"/>
    </source>
</evidence>
<organism evidence="3 4">
    <name type="scientific">Cynara cardunculus var. scolymus</name>
    <name type="common">Globe artichoke</name>
    <name type="synonym">Cynara scolymus</name>
    <dbReference type="NCBI Taxonomy" id="59895"/>
    <lineage>
        <taxon>Eukaryota</taxon>
        <taxon>Viridiplantae</taxon>
        <taxon>Streptophyta</taxon>
        <taxon>Embryophyta</taxon>
        <taxon>Tracheophyta</taxon>
        <taxon>Spermatophyta</taxon>
        <taxon>Magnoliopsida</taxon>
        <taxon>eudicotyledons</taxon>
        <taxon>Gunneridae</taxon>
        <taxon>Pentapetalae</taxon>
        <taxon>asterids</taxon>
        <taxon>campanulids</taxon>
        <taxon>Asterales</taxon>
        <taxon>Asteraceae</taxon>
        <taxon>Carduoideae</taxon>
        <taxon>Cardueae</taxon>
        <taxon>Carduinae</taxon>
        <taxon>Cynara</taxon>
    </lineage>
</organism>
<protein>
    <submittedName>
        <fullName evidence="3">Chloramphenicol acetyltransferase-like domain-containing protein</fullName>
    </submittedName>
</protein>
<keyword evidence="4" id="KW-1185">Reference proteome</keyword>
<dbReference type="Gramene" id="KVI04206">
    <property type="protein sequence ID" value="KVI04206"/>
    <property type="gene ID" value="Ccrd_017479"/>
</dbReference>
<dbReference type="InterPro" id="IPR023213">
    <property type="entry name" value="CAT-like_dom_sf"/>
</dbReference>
<accession>A0A103Y801</accession>
<dbReference type="InterPro" id="IPR051504">
    <property type="entry name" value="Plant_metabolite_acyltrans"/>
</dbReference>
<dbReference type="PANTHER" id="PTHR31625">
    <property type="match status" value="1"/>
</dbReference>
<keyword evidence="1" id="KW-0808">Transferase</keyword>
<comment type="caution">
    <text evidence="3">The sequence shown here is derived from an EMBL/GenBank/DDBJ whole genome shotgun (WGS) entry which is preliminary data.</text>
</comment>
<proteinExistence type="predicted"/>
<gene>
    <name evidence="3" type="ORF">Ccrd_017479</name>
</gene>
<reference evidence="3 4" key="1">
    <citation type="journal article" date="2016" name="Sci. Rep.">
        <title>The genome sequence of the outbreeding globe artichoke constructed de novo incorporating a phase-aware low-pass sequencing strategy of F1 progeny.</title>
        <authorList>
            <person name="Scaglione D."/>
            <person name="Reyes-Chin-Wo S."/>
            <person name="Acquadro A."/>
            <person name="Froenicke L."/>
            <person name="Portis E."/>
            <person name="Beitel C."/>
            <person name="Tirone M."/>
            <person name="Mauro R."/>
            <person name="Lo Monaco A."/>
            <person name="Mauromicale G."/>
            <person name="Faccioli P."/>
            <person name="Cattivelli L."/>
            <person name="Rieseberg L."/>
            <person name="Michelmore R."/>
            <person name="Lanteri S."/>
        </authorList>
    </citation>
    <scope>NUCLEOTIDE SEQUENCE [LARGE SCALE GENOMIC DNA]</scope>
    <source>
        <strain evidence="3">2C</strain>
    </source>
</reference>
<evidence type="ECO:0000313" key="4">
    <source>
        <dbReference type="Proteomes" id="UP000243975"/>
    </source>
</evidence>
<evidence type="ECO:0000256" key="2">
    <source>
        <dbReference type="ARBA" id="ARBA00023315"/>
    </source>
</evidence>